<protein>
    <submittedName>
        <fullName evidence="1">Uncharacterized protein</fullName>
    </submittedName>
</protein>
<evidence type="ECO:0000313" key="1">
    <source>
        <dbReference type="EMBL" id="SFD62040.1"/>
    </source>
</evidence>
<gene>
    <name evidence="1" type="ORF">SAMN04487792_1614</name>
</gene>
<evidence type="ECO:0000313" key="2">
    <source>
        <dbReference type="Proteomes" id="UP000199599"/>
    </source>
</evidence>
<dbReference type="AlphaFoldDB" id="A0A1I1U2H8"/>
<accession>A0A1I1U2H8</accession>
<name>A0A1I1U2H8_9LACO</name>
<dbReference type="RefSeq" id="WP_090094128.1">
    <property type="nucleotide sequence ID" value="NZ_CBCRVU010000006.1"/>
</dbReference>
<dbReference type="EMBL" id="FOMN01000013">
    <property type="protein sequence ID" value="SFD62040.1"/>
    <property type="molecule type" value="Genomic_DNA"/>
</dbReference>
<dbReference type="STRING" id="1505723.SAMN04487792_1614"/>
<sequence>MNYYDLIFKVPRKEYDLVGKLLVDIAHKIPANSVQMPSIAEQIVAFAYRELLQKELPSYELEGKCETVKLPAWLASNTGEPMMNIQVTFSKQRYEEMIKAIKIIYPNIYANRNINNDNFIAATGVAYAHRMMTGEVKSYAKFNKVKK</sequence>
<proteinExistence type="predicted"/>
<dbReference type="Proteomes" id="UP000199599">
    <property type="component" value="Unassembled WGS sequence"/>
</dbReference>
<reference evidence="2" key="1">
    <citation type="submission" date="2016-10" db="EMBL/GenBank/DDBJ databases">
        <authorList>
            <person name="Varghese N."/>
            <person name="Submissions S."/>
        </authorList>
    </citation>
    <scope>NUCLEOTIDE SEQUENCE [LARGE SCALE GENOMIC DNA]</scope>
    <source>
        <strain evidence="2">R-53102</strain>
    </source>
</reference>
<organism evidence="1 2">
    <name type="scientific">Lactobacillus bombicola</name>
    <dbReference type="NCBI Taxonomy" id="1505723"/>
    <lineage>
        <taxon>Bacteria</taxon>
        <taxon>Bacillati</taxon>
        <taxon>Bacillota</taxon>
        <taxon>Bacilli</taxon>
        <taxon>Lactobacillales</taxon>
        <taxon>Lactobacillaceae</taxon>
        <taxon>Lactobacillus</taxon>
    </lineage>
</organism>